<comment type="caution">
    <text evidence="4">The sequence shown here is derived from an EMBL/GenBank/DDBJ whole genome shotgun (WGS) entry which is preliminary data.</text>
</comment>
<dbReference type="AlphaFoldDB" id="A0A5S3PKE8"/>
<sequence length="154" mass="16392">MRITINVRSAARFGLVAAVLLGLGACSPSYRTHGYVPPRDDLDQLALGVDTRASVEDALGPPASGGLLDDSSYYYVRSRVRQFAILEPKVVEREVVAISFDAAGVVQNVESFGLEQGRVVPLARRVTSSGVTDKTFVRQLLGNIGRFSPAGLGG</sequence>
<dbReference type="EMBL" id="VANS01000001">
    <property type="protein sequence ID" value="TMM54827.1"/>
    <property type="molecule type" value="Genomic_DNA"/>
</dbReference>
<organism evidence="4 5">
    <name type="scientific">Sulfitobacter sabulilitoris</name>
    <dbReference type="NCBI Taxonomy" id="2562655"/>
    <lineage>
        <taxon>Bacteria</taxon>
        <taxon>Pseudomonadati</taxon>
        <taxon>Pseudomonadota</taxon>
        <taxon>Alphaproteobacteria</taxon>
        <taxon>Rhodobacterales</taxon>
        <taxon>Roseobacteraceae</taxon>
        <taxon>Sulfitobacter</taxon>
    </lineage>
</organism>
<name>A0A5S3PKE8_9RHOB</name>
<dbReference type="Proteomes" id="UP000309550">
    <property type="component" value="Unassembled WGS sequence"/>
</dbReference>
<dbReference type="Gene3D" id="3.30.1450.10">
    <property type="match status" value="1"/>
</dbReference>
<keyword evidence="2" id="KW-0472">Membrane</keyword>
<evidence type="ECO:0000313" key="5">
    <source>
        <dbReference type="Proteomes" id="UP000309550"/>
    </source>
</evidence>
<protein>
    <submittedName>
        <fullName evidence="4">Outer membrane protein assembly factor BamE</fullName>
    </submittedName>
</protein>
<evidence type="ECO:0000256" key="1">
    <source>
        <dbReference type="ARBA" id="ARBA00022729"/>
    </source>
</evidence>
<keyword evidence="1" id="KW-0732">Signal</keyword>
<keyword evidence="5" id="KW-1185">Reference proteome</keyword>
<accession>A0A5S3PKE8</accession>
<dbReference type="InterPro" id="IPR037873">
    <property type="entry name" value="BamE-like"/>
</dbReference>
<gene>
    <name evidence="4" type="ORF">FDT80_04400</name>
</gene>
<feature type="domain" description="Outer membrane protein assembly factor BamE" evidence="3">
    <location>
        <begin position="34"/>
        <end position="109"/>
    </location>
</feature>
<dbReference type="Pfam" id="PF04355">
    <property type="entry name" value="BamE"/>
    <property type="match status" value="1"/>
</dbReference>
<dbReference type="PROSITE" id="PS51257">
    <property type="entry name" value="PROKAR_LIPOPROTEIN"/>
    <property type="match status" value="1"/>
</dbReference>
<dbReference type="InterPro" id="IPR007450">
    <property type="entry name" value="BamE_dom"/>
</dbReference>
<proteinExistence type="predicted"/>
<evidence type="ECO:0000313" key="4">
    <source>
        <dbReference type="EMBL" id="TMM54827.1"/>
    </source>
</evidence>
<dbReference type="OrthoDB" id="7203955at2"/>
<reference evidence="4 5" key="1">
    <citation type="submission" date="2019-05" db="EMBL/GenBank/DDBJ databases">
        <title>Sulfitobacter sabulilitoris sp. nov., isolated from a marine sand.</title>
        <authorList>
            <person name="Yoon J.-H."/>
        </authorList>
    </citation>
    <scope>NUCLEOTIDE SEQUENCE [LARGE SCALE GENOMIC DNA]</scope>
    <source>
        <strain evidence="4 5">HSMS-29</strain>
    </source>
</reference>
<dbReference type="RefSeq" id="WP_138660999.1">
    <property type="nucleotide sequence ID" value="NZ_VANS01000001.1"/>
</dbReference>
<evidence type="ECO:0000259" key="3">
    <source>
        <dbReference type="Pfam" id="PF04355"/>
    </source>
</evidence>
<evidence type="ECO:0000256" key="2">
    <source>
        <dbReference type="ARBA" id="ARBA00023136"/>
    </source>
</evidence>
<dbReference type="GO" id="GO:0019867">
    <property type="term" value="C:outer membrane"/>
    <property type="evidence" value="ECO:0007669"/>
    <property type="project" value="InterPro"/>
</dbReference>